<dbReference type="PANTHER" id="PTHR16165:SF9">
    <property type="entry name" value="NXPE FAMILY MEMBER 3"/>
    <property type="match status" value="1"/>
</dbReference>
<dbReference type="SUPFAM" id="SSF81296">
    <property type="entry name" value="E set domains"/>
    <property type="match status" value="1"/>
</dbReference>
<proteinExistence type="inferred from homology"/>
<accession>A0A3Q2D405</accession>
<dbReference type="InterPro" id="IPR026845">
    <property type="entry name" value="NXPH/NXPE"/>
</dbReference>
<dbReference type="InterPro" id="IPR014756">
    <property type="entry name" value="Ig_E-set"/>
</dbReference>
<evidence type="ECO:0000313" key="5">
    <source>
        <dbReference type="Proteomes" id="UP000265020"/>
    </source>
</evidence>
<keyword evidence="2" id="KW-0472">Membrane</keyword>
<gene>
    <name evidence="4" type="primary">NXPE3</name>
</gene>
<evidence type="ECO:0000313" key="4">
    <source>
        <dbReference type="Ensembl" id="ENSCVAP00000013286.1"/>
    </source>
</evidence>
<reference evidence="4" key="2">
    <citation type="submission" date="2025-09" db="UniProtKB">
        <authorList>
            <consortium name="Ensembl"/>
        </authorList>
    </citation>
    <scope>IDENTIFICATION</scope>
</reference>
<dbReference type="Proteomes" id="UP000265020">
    <property type="component" value="Unassembled WGS sequence"/>
</dbReference>
<organism evidence="4 5">
    <name type="scientific">Cyprinodon variegatus</name>
    <name type="common">Sheepshead minnow</name>
    <dbReference type="NCBI Taxonomy" id="28743"/>
    <lineage>
        <taxon>Eukaryota</taxon>
        <taxon>Metazoa</taxon>
        <taxon>Chordata</taxon>
        <taxon>Craniata</taxon>
        <taxon>Vertebrata</taxon>
        <taxon>Euteleostomi</taxon>
        <taxon>Actinopterygii</taxon>
        <taxon>Neopterygii</taxon>
        <taxon>Teleostei</taxon>
        <taxon>Neoteleostei</taxon>
        <taxon>Acanthomorphata</taxon>
        <taxon>Ovalentaria</taxon>
        <taxon>Atherinomorphae</taxon>
        <taxon>Cyprinodontiformes</taxon>
        <taxon>Cyprinodontidae</taxon>
        <taxon>Cyprinodon</taxon>
    </lineage>
</organism>
<keyword evidence="2" id="KW-0812">Transmembrane</keyword>
<dbReference type="PANTHER" id="PTHR16165">
    <property type="entry name" value="NXPE FAMILY MEMBER"/>
    <property type="match status" value="1"/>
</dbReference>
<reference evidence="4" key="1">
    <citation type="submission" date="2025-08" db="UniProtKB">
        <authorList>
            <consortium name="Ensembl"/>
        </authorList>
    </citation>
    <scope>IDENTIFICATION</scope>
</reference>
<dbReference type="GO" id="GO:0007399">
    <property type="term" value="P:nervous system development"/>
    <property type="evidence" value="ECO:0007669"/>
    <property type="project" value="UniProtKB-ARBA"/>
</dbReference>
<dbReference type="Pfam" id="PF06312">
    <property type="entry name" value="Neurexophilin"/>
    <property type="match status" value="1"/>
</dbReference>
<feature type="transmembrane region" description="Helical" evidence="2">
    <location>
        <begin position="12"/>
        <end position="29"/>
    </location>
</feature>
<dbReference type="OMA" id="ICPRKGQ"/>
<sequence>MGGRYCRKHYCLAVVFTSLTLCVLCFLIYNENIMYERSSKLVENKIFFAVPQVQSLEHPLPSDVCSFHSLSPEDALEWNHMKDSVAWPETPPLPTNFSLHDTSDPAHSTFTILPGNRGGSWHVGDQLEVLVKINDFYGHPKKFGGDFLLARLHNPTLFAGVAGQVLDHQNGSYTAVFPLLWEGNAEVEVILVHPSEAITVLERVTQEQPDRVYFKSIFRSGSVTQTTTCNVCLKAAQQNLCNYTDVRTGEPWFCYKPKKLGCDTRITHAEGGFKQPLKPGEGNLFKRGVNMKVSIRASEISNIDILPKVKGDASPSLNIRPAGYYYQGVWRVIHGTPAKQFNTSTAISQCLKDKVIHLYGDSTIRQWFEYLIESVPGLKKFDLKTLKQSGPFLALDYANNILLTFRCHGPPIRFGTMAASQTRYVANELDSVIGGTGTAVVIGIWTHLSTFPFEVYVRRLLNVRRAVERLLIRAPGTLVIIRTANPKALDLLKTLTDSDWYSLQRDKILRAIFKGVQVQLVDAWEMTIAHYLPHNLHPEPPIIKNMINIILTHLCPPGESFNEATKP</sequence>
<evidence type="ECO:0000256" key="2">
    <source>
        <dbReference type="SAM" id="Phobius"/>
    </source>
</evidence>
<keyword evidence="2" id="KW-1133">Transmembrane helix</keyword>
<evidence type="ECO:0000256" key="1">
    <source>
        <dbReference type="ARBA" id="ARBA00005431"/>
    </source>
</evidence>
<dbReference type="GeneTree" id="ENSGT00950000182866"/>
<evidence type="ECO:0000259" key="3">
    <source>
        <dbReference type="Pfam" id="PF24536"/>
    </source>
</evidence>
<dbReference type="InterPro" id="IPR057106">
    <property type="entry name" value="NXPE4_C"/>
</dbReference>
<comment type="similarity">
    <text evidence="1">Belongs to the NXPE family.</text>
</comment>
<name>A0A3Q2D405_CYPVA</name>
<keyword evidence="5" id="KW-1185">Reference proteome</keyword>
<dbReference type="Ensembl" id="ENSCVAT00000020756.1">
    <property type="protein sequence ID" value="ENSCVAP00000013286.1"/>
    <property type="gene ID" value="ENSCVAG00000015747.1"/>
</dbReference>
<dbReference type="Pfam" id="PF24536">
    <property type="entry name" value="NXPE4_C"/>
    <property type="match status" value="1"/>
</dbReference>
<dbReference type="AlphaFoldDB" id="A0A3Q2D405"/>
<protein>
    <submittedName>
        <fullName evidence="4">Neurexophilin and PC-esterase domain family member 3</fullName>
    </submittedName>
</protein>
<feature type="domain" description="NXPE C-terminal" evidence="3">
    <location>
        <begin position="340"/>
        <end position="555"/>
    </location>
</feature>